<accession>A0ABD3EG14</accession>
<dbReference type="EMBL" id="JAVIJP010000005">
    <property type="protein sequence ID" value="KAL3653174.1"/>
    <property type="molecule type" value="Genomic_DNA"/>
</dbReference>
<comment type="caution">
    <text evidence="2">The sequence shown here is derived from an EMBL/GenBank/DDBJ whole genome shotgun (WGS) entry which is preliminary data.</text>
</comment>
<dbReference type="PANTHER" id="PTHR13582:SF0">
    <property type="entry name" value="M-PHASE PHOSPHOPROTEIN 6"/>
    <property type="match status" value="1"/>
</dbReference>
<evidence type="ECO:0000256" key="1">
    <source>
        <dbReference type="SAM" id="MobiDB-lite"/>
    </source>
</evidence>
<feature type="compositionally biased region" description="Basic and acidic residues" evidence="1">
    <location>
        <begin position="20"/>
        <end position="31"/>
    </location>
</feature>
<proteinExistence type="predicted"/>
<feature type="compositionally biased region" description="Polar residues" evidence="1">
    <location>
        <begin position="153"/>
        <end position="163"/>
    </location>
</feature>
<feature type="region of interest" description="Disordered" evidence="1">
    <location>
        <begin position="18"/>
        <end position="37"/>
    </location>
</feature>
<gene>
    <name evidence="2" type="ORF">CASFOL_002855</name>
</gene>
<dbReference type="AlphaFoldDB" id="A0ABD3EG14"/>
<dbReference type="PANTHER" id="PTHR13582">
    <property type="entry name" value="M-PHASE PHOSPHOPROTEIN 6"/>
    <property type="match status" value="1"/>
</dbReference>
<evidence type="ECO:0000313" key="2">
    <source>
        <dbReference type="EMBL" id="KAL3653174.1"/>
    </source>
</evidence>
<evidence type="ECO:0008006" key="4">
    <source>
        <dbReference type="Google" id="ProtNLM"/>
    </source>
</evidence>
<evidence type="ECO:0000313" key="3">
    <source>
        <dbReference type="Proteomes" id="UP001632038"/>
    </source>
</evidence>
<dbReference type="Proteomes" id="UP001632038">
    <property type="component" value="Unassembled WGS sequence"/>
</dbReference>
<name>A0ABD3EG14_9LAMI</name>
<dbReference type="Pfam" id="PF10175">
    <property type="entry name" value="MPP6"/>
    <property type="match status" value="1"/>
</dbReference>
<sequence>MAKRELSSTLKNLKFMQRAAQKDDKSKKDDDVLPAADFPSSSVVKRCVVIVEGDPHPGATRGRMSFLCFNPSIDKLNDATSENSETGAAAASSCKQNEKTMSRENGSAQSRPENMDLDASSSDGYADFKRKQAEAASEAQYPNKSRRKDQENNDSTPNSSRGSQKQHKRDKLDWSVLRPPKHQSRKR</sequence>
<feature type="compositionally biased region" description="Polar residues" evidence="1">
    <location>
        <begin position="103"/>
        <end position="112"/>
    </location>
</feature>
<protein>
    <recommendedName>
        <fullName evidence="4">M-phase phosphoprotein 6</fullName>
    </recommendedName>
</protein>
<feature type="region of interest" description="Disordered" evidence="1">
    <location>
        <begin position="77"/>
        <end position="187"/>
    </location>
</feature>
<keyword evidence="3" id="KW-1185">Reference proteome</keyword>
<organism evidence="2 3">
    <name type="scientific">Castilleja foliolosa</name>
    <dbReference type="NCBI Taxonomy" id="1961234"/>
    <lineage>
        <taxon>Eukaryota</taxon>
        <taxon>Viridiplantae</taxon>
        <taxon>Streptophyta</taxon>
        <taxon>Embryophyta</taxon>
        <taxon>Tracheophyta</taxon>
        <taxon>Spermatophyta</taxon>
        <taxon>Magnoliopsida</taxon>
        <taxon>eudicotyledons</taxon>
        <taxon>Gunneridae</taxon>
        <taxon>Pentapetalae</taxon>
        <taxon>asterids</taxon>
        <taxon>lamiids</taxon>
        <taxon>Lamiales</taxon>
        <taxon>Orobanchaceae</taxon>
        <taxon>Pedicularideae</taxon>
        <taxon>Castillejinae</taxon>
        <taxon>Castilleja</taxon>
    </lineage>
</organism>
<dbReference type="InterPro" id="IPR019324">
    <property type="entry name" value="MPP6"/>
</dbReference>
<reference evidence="3" key="1">
    <citation type="journal article" date="2024" name="IScience">
        <title>Strigolactones Initiate the Formation of Haustorium-like Structures in Castilleja.</title>
        <authorList>
            <person name="Buerger M."/>
            <person name="Peterson D."/>
            <person name="Chory J."/>
        </authorList>
    </citation>
    <scope>NUCLEOTIDE SEQUENCE [LARGE SCALE GENOMIC DNA]</scope>
</reference>